<dbReference type="GO" id="GO:0016740">
    <property type="term" value="F:transferase activity"/>
    <property type="evidence" value="ECO:0007669"/>
    <property type="project" value="UniProtKB-KW"/>
</dbReference>
<organism evidence="1">
    <name type="scientific">Rhizophora mucronata</name>
    <name type="common">Asiatic mangrove</name>
    <dbReference type="NCBI Taxonomy" id="61149"/>
    <lineage>
        <taxon>Eukaryota</taxon>
        <taxon>Viridiplantae</taxon>
        <taxon>Streptophyta</taxon>
        <taxon>Embryophyta</taxon>
        <taxon>Tracheophyta</taxon>
        <taxon>Spermatophyta</taxon>
        <taxon>Magnoliopsida</taxon>
        <taxon>eudicotyledons</taxon>
        <taxon>Gunneridae</taxon>
        <taxon>Pentapetalae</taxon>
        <taxon>rosids</taxon>
        <taxon>fabids</taxon>
        <taxon>Malpighiales</taxon>
        <taxon>Rhizophoraceae</taxon>
        <taxon>Rhizophora</taxon>
    </lineage>
</organism>
<name>A0A2P2NLF7_RHIMU</name>
<protein>
    <submittedName>
        <fullName evidence="1">Transferase</fullName>
    </submittedName>
</protein>
<keyword evidence="1" id="KW-0808">Transferase</keyword>
<evidence type="ECO:0000313" key="1">
    <source>
        <dbReference type="EMBL" id="MBX43327.1"/>
    </source>
</evidence>
<reference evidence="1" key="1">
    <citation type="submission" date="2018-02" db="EMBL/GenBank/DDBJ databases">
        <title>Rhizophora mucronata_Transcriptome.</title>
        <authorList>
            <person name="Meera S.P."/>
            <person name="Sreeshan A."/>
            <person name="Augustine A."/>
        </authorList>
    </citation>
    <scope>NUCLEOTIDE SEQUENCE</scope>
    <source>
        <tissue evidence="1">Leaf</tissue>
    </source>
</reference>
<dbReference type="AlphaFoldDB" id="A0A2P2NLF7"/>
<dbReference type="Gene3D" id="3.30.559.10">
    <property type="entry name" value="Chloramphenicol acetyltransferase-like domain"/>
    <property type="match status" value="1"/>
</dbReference>
<accession>A0A2P2NLF7</accession>
<dbReference type="EMBL" id="GGEC01062843">
    <property type="protein sequence ID" value="MBX43327.1"/>
    <property type="molecule type" value="Transcribed_RNA"/>
</dbReference>
<dbReference type="InterPro" id="IPR023213">
    <property type="entry name" value="CAT-like_dom_sf"/>
</dbReference>
<proteinExistence type="predicted"/>
<sequence>MAWLQFAVGARNKMVPPVPRCFSGNDYVLASIALSAEEMEEGGYEAIIETIKLC</sequence>